<dbReference type="Pfam" id="PF12311">
    <property type="entry name" value="DUF3632"/>
    <property type="match status" value="1"/>
</dbReference>
<dbReference type="PANTHER" id="PTHR38797:SF4">
    <property type="entry name" value="NUCLEAR PORE COMPLEX PROTEIN NUP85"/>
    <property type="match status" value="1"/>
</dbReference>
<protein>
    <submittedName>
        <fullName evidence="1">Uncharacterized protein</fullName>
    </submittedName>
</protein>
<dbReference type="Proteomes" id="UP000250266">
    <property type="component" value="Unassembled WGS sequence"/>
</dbReference>
<organism evidence="1 2">
    <name type="scientific">Lepidopterella palustris CBS 459.81</name>
    <dbReference type="NCBI Taxonomy" id="1314670"/>
    <lineage>
        <taxon>Eukaryota</taxon>
        <taxon>Fungi</taxon>
        <taxon>Dikarya</taxon>
        <taxon>Ascomycota</taxon>
        <taxon>Pezizomycotina</taxon>
        <taxon>Dothideomycetes</taxon>
        <taxon>Pleosporomycetidae</taxon>
        <taxon>Mytilinidiales</taxon>
        <taxon>Argynnaceae</taxon>
        <taxon>Lepidopterella</taxon>
    </lineage>
</organism>
<dbReference type="EMBL" id="KV745454">
    <property type="protein sequence ID" value="OCK74559.1"/>
    <property type="molecule type" value="Genomic_DNA"/>
</dbReference>
<sequence length="323" mass="36408">MSASNTRSQLDHDARFRQGAEEAFNAQVREASSEEDKLGLLISIQSFSFLFIKDALRRPPAESEAVQQGLYFLWRMFFETAKVLERDDAIQEKLVLLLLWTKEFDSLHKSLHLTEAATTAWESYHFADSLQALWEKLLTTGTVSQQCNLAAFSAKTLAAGICRDSLGLTALWYLREALETDDEAKAIALLPAAVVWIEDCPHKLLTFSAINQSYEEQSKAHLIAPGALARRADIDQHGFSLKRWLFWRRRLQELSHNADLAVAKEAKKGFMGMIFCGRDLDYDVPGEAKFTERIQTAMGEELAKSGKESVSGDDIDINVDWVD</sequence>
<proteinExistence type="predicted"/>
<keyword evidence="2" id="KW-1185">Reference proteome</keyword>
<evidence type="ECO:0000313" key="2">
    <source>
        <dbReference type="Proteomes" id="UP000250266"/>
    </source>
</evidence>
<dbReference type="AlphaFoldDB" id="A0A8E2DZK9"/>
<dbReference type="InterPro" id="IPR053204">
    <property type="entry name" value="Oxopyrrolidines_Biosynth-assoc"/>
</dbReference>
<reference evidence="1 2" key="1">
    <citation type="journal article" date="2016" name="Nat. Commun.">
        <title>Ectomycorrhizal ecology is imprinted in the genome of the dominant symbiotic fungus Cenococcum geophilum.</title>
        <authorList>
            <consortium name="DOE Joint Genome Institute"/>
            <person name="Peter M."/>
            <person name="Kohler A."/>
            <person name="Ohm R.A."/>
            <person name="Kuo A."/>
            <person name="Krutzmann J."/>
            <person name="Morin E."/>
            <person name="Arend M."/>
            <person name="Barry K.W."/>
            <person name="Binder M."/>
            <person name="Choi C."/>
            <person name="Clum A."/>
            <person name="Copeland A."/>
            <person name="Grisel N."/>
            <person name="Haridas S."/>
            <person name="Kipfer T."/>
            <person name="LaButti K."/>
            <person name="Lindquist E."/>
            <person name="Lipzen A."/>
            <person name="Maire R."/>
            <person name="Meier B."/>
            <person name="Mihaltcheva S."/>
            <person name="Molinier V."/>
            <person name="Murat C."/>
            <person name="Poggeler S."/>
            <person name="Quandt C.A."/>
            <person name="Sperisen C."/>
            <person name="Tritt A."/>
            <person name="Tisserant E."/>
            <person name="Crous P.W."/>
            <person name="Henrissat B."/>
            <person name="Nehls U."/>
            <person name="Egli S."/>
            <person name="Spatafora J.W."/>
            <person name="Grigoriev I.V."/>
            <person name="Martin F.M."/>
        </authorList>
    </citation>
    <scope>NUCLEOTIDE SEQUENCE [LARGE SCALE GENOMIC DNA]</scope>
    <source>
        <strain evidence="1 2">CBS 459.81</strain>
    </source>
</reference>
<evidence type="ECO:0000313" key="1">
    <source>
        <dbReference type="EMBL" id="OCK74559.1"/>
    </source>
</evidence>
<accession>A0A8E2DZK9</accession>
<dbReference type="OrthoDB" id="3908745at2759"/>
<dbReference type="InterPro" id="IPR022085">
    <property type="entry name" value="OpdG"/>
</dbReference>
<dbReference type="PANTHER" id="PTHR38797">
    <property type="entry name" value="NUCLEAR PORE COMPLEX PROTEIN NUP85-RELATED"/>
    <property type="match status" value="1"/>
</dbReference>
<name>A0A8E2DZK9_9PEZI</name>
<gene>
    <name evidence="1" type="ORF">K432DRAFT_386737</name>
</gene>